<sequence>MFAGRVLDWTGTALKCVNRSSAVGSSNFNACDLQSFSLNSTANTRD</sequence>
<dbReference type="EMBL" id="RCMK01000046">
    <property type="protein sequence ID" value="KAG2951847.1"/>
    <property type="molecule type" value="Genomic_DNA"/>
</dbReference>
<dbReference type="Proteomes" id="UP000736787">
    <property type="component" value="Unassembled WGS sequence"/>
</dbReference>
<name>A0A8T1LT80_9STRA</name>
<evidence type="ECO:0000313" key="1">
    <source>
        <dbReference type="EMBL" id="KAG2951847.1"/>
    </source>
</evidence>
<dbReference type="AlphaFoldDB" id="A0A8T1LT80"/>
<protein>
    <submittedName>
        <fullName evidence="1">Uncharacterized protein</fullName>
    </submittedName>
</protein>
<proteinExistence type="predicted"/>
<evidence type="ECO:0000313" key="2">
    <source>
        <dbReference type="Proteomes" id="UP000736787"/>
    </source>
</evidence>
<reference evidence="1" key="1">
    <citation type="submission" date="2018-10" db="EMBL/GenBank/DDBJ databases">
        <title>Effector identification in a new, highly contiguous assembly of the strawberry crown rot pathogen Phytophthora cactorum.</title>
        <authorList>
            <person name="Armitage A.D."/>
            <person name="Nellist C.F."/>
            <person name="Bates H."/>
            <person name="Vickerstaff R.J."/>
            <person name="Harrison R.J."/>
        </authorList>
    </citation>
    <scope>NUCLEOTIDE SEQUENCE</scope>
    <source>
        <strain evidence="1">4040</strain>
    </source>
</reference>
<accession>A0A8T1LT80</accession>
<comment type="caution">
    <text evidence="1">The sequence shown here is derived from an EMBL/GenBank/DDBJ whole genome shotgun (WGS) entry which is preliminary data.</text>
</comment>
<organism evidence="1 2">
    <name type="scientific">Phytophthora cactorum</name>
    <dbReference type="NCBI Taxonomy" id="29920"/>
    <lineage>
        <taxon>Eukaryota</taxon>
        <taxon>Sar</taxon>
        <taxon>Stramenopiles</taxon>
        <taxon>Oomycota</taxon>
        <taxon>Peronosporomycetes</taxon>
        <taxon>Peronosporales</taxon>
        <taxon>Peronosporaceae</taxon>
        <taxon>Phytophthora</taxon>
    </lineage>
</organism>
<gene>
    <name evidence="1" type="ORF">PC117_g3300</name>
</gene>